<proteinExistence type="predicted"/>
<feature type="domain" description="CoA carboxyltransferase N-terminal" evidence="2">
    <location>
        <begin position="1"/>
        <end position="248"/>
    </location>
</feature>
<evidence type="ECO:0000313" key="4">
    <source>
        <dbReference type="EMBL" id="PAE89509.1"/>
    </source>
</evidence>
<sequence length="499" mass="53836">MERNKRLAAERARLASGGGTKKQQAQKQAGKQTARERIGMLLDRDSFTEHLAFASGSGGEAGDGVIVGYGTISGRLVCVYAQDFTVSGGSLGAMHAKKICAIMDLAYDMQAPLIALIDSGGARIQEGAKALAGYGDIFKRNVRYSGAIPQLSVMLGPCAGGAVYSPALTDAIFMVDQMSQMVITGPKVLKAATGAEVKMEDLGGARMHSEKSGVAHFCAKTEAELFVLVRQFLSYLPNNGAKKPCHKRVSEKVSAHLPRDSKTVYDMVPIICGLADENSFFEWSKRYARNLITAFIRLDGQPVGVVANNPKHLAGCIDMDASDKCARFVRFCDCFHIPLLVLEDVSGFIPGVEQESRGLIRHGAKIIYAFAEATVPKITVIVRKAYGGAYVALNSKALGADFVYAWPGAEIAVMGPAGAAAVLHQKDIQASNDPAKALLQFEENYREKVADPFSAAKEALIDDVIEPDETRQRLIESFSILACKDERANWQKKHGNMPL</sequence>
<keyword evidence="4" id="KW-0808">Transferase</keyword>
<dbReference type="InterPro" id="IPR029045">
    <property type="entry name" value="ClpP/crotonase-like_dom_sf"/>
</dbReference>
<dbReference type="InterPro" id="IPR011762">
    <property type="entry name" value="COA_CT_N"/>
</dbReference>
<dbReference type="GO" id="GO:0004658">
    <property type="term" value="F:propionyl-CoA carboxylase activity"/>
    <property type="evidence" value="ECO:0007669"/>
    <property type="project" value="TreeGrafter"/>
</dbReference>
<gene>
    <name evidence="4" type="ORF">CHH72_07675</name>
</gene>
<dbReference type="InterPro" id="IPR051047">
    <property type="entry name" value="AccD/PCCB"/>
</dbReference>
<dbReference type="SUPFAM" id="SSF52096">
    <property type="entry name" value="ClpP/crotonase"/>
    <property type="match status" value="2"/>
</dbReference>
<protein>
    <submittedName>
        <fullName evidence="4">Methylmalonyl-CoA carboxyltransferase</fullName>
    </submittedName>
</protein>
<evidence type="ECO:0000313" key="5">
    <source>
        <dbReference type="Proteomes" id="UP000216207"/>
    </source>
</evidence>
<dbReference type="GO" id="GO:0016740">
    <property type="term" value="F:transferase activity"/>
    <property type="evidence" value="ECO:0007669"/>
    <property type="project" value="UniProtKB-KW"/>
</dbReference>
<dbReference type="PROSITE" id="PS50989">
    <property type="entry name" value="COA_CT_CTER"/>
    <property type="match status" value="1"/>
</dbReference>
<dbReference type="GO" id="GO:0009317">
    <property type="term" value="C:acetyl-CoA carboxylase complex"/>
    <property type="evidence" value="ECO:0007669"/>
    <property type="project" value="TreeGrafter"/>
</dbReference>
<organism evidence="4 5">
    <name type="scientific">Shouchella clausii</name>
    <name type="common">Alkalihalobacillus clausii</name>
    <dbReference type="NCBI Taxonomy" id="79880"/>
    <lineage>
        <taxon>Bacteria</taxon>
        <taxon>Bacillati</taxon>
        <taxon>Bacillota</taxon>
        <taxon>Bacilli</taxon>
        <taxon>Bacillales</taxon>
        <taxon>Bacillaceae</taxon>
        <taxon>Shouchella</taxon>
    </lineage>
</organism>
<evidence type="ECO:0000259" key="3">
    <source>
        <dbReference type="PROSITE" id="PS50989"/>
    </source>
</evidence>
<dbReference type="Pfam" id="PF01039">
    <property type="entry name" value="Carboxyl_trans"/>
    <property type="match status" value="1"/>
</dbReference>
<feature type="region of interest" description="Disordered" evidence="1">
    <location>
        <begin position="1"/>
        <end position="33"/>
    </location>
</feature>
<feature type="compositionally biased region" description="Basic and acidic residues" evidence="1">
    <location>
        <begin position="1"/>
        <end position="13"/>
    </location>
</feature>
<comment type="caution">
    <text evidence="4">The sequence shown here is derived from an EMBL/GenBank/DDBJ whole genome shotgun (WGS) entry which is preliminary data.</text>
</comment>
<name>A0A268P1Z0_SHOCL</name>
<dbReference type="AlphaFoldDB" id="A0A268P1Z0"/>
<dbReference type="PANTHER" id="PTHR43842:SF2">
    <property type="entry name" value="PROPIONYL-COA CARBOXYLASE BETA CHAIN, MITOCHONDRIAL"/>
    <property type="match status" value="1"/>
</dbReference>
<reference evidence="4 5" key="1">
    <citation type="submission" date="2017-07" db="EMBL/GenBank/DDBJ databases">
        <title>Isolation and whole genome analysis of endospore-forming bacteria from heroin.</title>
        <authorList>
            <person name="Kalinowski J."/>
            <person name="Ahrens B."/>
            <person name="Al-Dilaimi A."/>
            <person name="Winkler A."/>
            <person name="Wibberg D."/>
            <person name="Schleenbecker U."/>
            <person name="Ruckert C."/>
            <person name="Wolfel R."/>
            <person name="Grass G."/>
        </authorList>
    </citation>
    <scope>NUCLEOTIDE SEQUENCE [LARGE SCALE GENOMIC DNA]</scope>
    <source>
        <strain evidence="4 5">7539</strain>
    </source>
</reference>
<dbReference type="EMBL" id="NPCC01000008">
    <property type="protein sequence ID" value="PAE89509.1"/>
    <property type="molecule type" value="Genomic_DNA"/>
</dbReference>
<feature type="domain" description="CoA carboxyltransferase C-terminal" evidence="3">
    <location>
        <begin position="248"/>
        <end position="480"/>
    </location>
</feature>
<dbReference type="RefSeq" id="WP_095326356.1">
    <property type="nucleotide sequence ID" value="NZ_BOQS01000014.1"/>
</dbReference>
<dbReference type="Proteomes" id="UP000216207">
    <property type="component" value="Unassembled WGS sequence"/>
</dbReference>
<dbReference type="PROSITE" id="PS50980">
    <property type="entry name" value="COA_CT_NTER"/>
    <property type="match status" value="1"/>
</dbReference>
<dbReference type="InterPro" id="IPR011763">
    <property type="entry name" value="COA_CT_C"/>
</dbReference>
<dbReference type="Gene3D" id="3.90.226.10">
    <property type="entry name" value="2-enoyl-CoA Hydratase, Chain A, domain 1"/>
    <property type="match status" value="2"/>
</dbReference>
<dbReference type="PANTHER" id="PTHR43842">
    <property type="entry name" value="PROPIONYL-COA CARBOXYLASE BETA CHAIN"/>
    <property type="match status" value="1"/>
</dbReference>
<feature type="compositionally biased region" description="Low complexity" evidence="1">
    <location>
        <begin position="21"/>
        <end position="32"/>
    </location>
</feature>
<accession>A0A268P1Z0</accession>
<evidence type="ECO:0000256" key="1">
    <source>
        <dbReference type="SAM" id="MobiDB-lite"/>
    </source>
</evidence>
<evidence type="ECO:0000259" key="2">
    <source>
        <dbReference type="PROSITE" id="PS50980"/>
    </source>
</evidence>
<dbReference type="InterPro" id="IPR034733">
    <property type="entry name" value="AcCoA_carboxyl_beta"/>
</dbReference>